<keyword evidence="3" id="KW-1185">Reference proteome</keyword>
<name>A0A0E4CTU2_9STRE</name>
<gene>
    <name evidence="2" type="ORF">BN1356_02479</name>
</gene>
<evidence type="ECO:0000313" key="3">
    <source>
        <dbReference type="Proteomes" id="UP000198604"/>
    </source>
</evidence>
<protein>
    <submittedName>
        <fullName evidence="2">Uncharacterized protein</fullName>
    </submittedName>
</protein>
<dbReference type="Proteomes" id="UP000198604">
    <property type="component" value="Unassembled WGS sequence"/>
</dbReference>
<keyword evidence="1" id="KW-1133">Transmembrane helix</keyword>
<dbReference type="STRING" id="1608583.BN1356_02479"/>
<dbReference type="EMBL" id="CTEN01000008">
    <property type="protein sequence ID" value="CQR26135.1"/>
    <property type="molecule type" value="Genomic_DNA"/>
</dbReference>
<keyword evidence="1" id="KW-0812">Transmembrane</keyword>
<reference evidence="3" key="1">
    <citation type="submission" date="2015-03" db="EMBL/GenBank/DDBJ databases">
        <authorList>
            <person name="Urmite Genomes"/>
        </authorList>
    </citation>
    <scope>NUCLEOTIDE SEQUENCE [LARGE SCALE GENOMIC DNA]</scope>
    <source>
        <strain evidence="3">FF10</strain>
    </source>
</reference>
<organism evidence="2 3">
    <name type="scientific">Streptococcus varani</name>
    <dbReference type="NCBI Taxonomy" id="1608583"/>
    <lineage>
        <taxon>Bacteria</taxon>
        <taxon>Bacillati</taxon>
        <taxon>Bacillota</taxon>
        <taxon>Bacilli</taxon>
        <taxon>Lactobacillales</taxon>
        <taxon>Streptococcaceae</taxon>
        <taxon>Streptococcus</taxon>
    </lineage>
</organism>
<dbReference type="RefSeq" id="WP_176694286.1">
    <property type="nucleotide sequence ID" value="NZ_CTEN01000008.1"/>
</dbReference>
<keyword evidence="1" id="KW-0472">Membrane</keyword>
<proteinExistence type="predicted"/>
<dbReference type="AlphaFoldDB" id="A0A0E4CTU2"/>
<evidence type="ECO:0000313" key="2">
    <source>
        <dbReference type="EMBL" id="CQR26135.1"/>
    </source>
</evidence>
<accession>A0A0E4CTU2</accession>
<evidence type="ECO:0000256" key="1">
    <source>
        <dbReference type="SAM" id="Phobius"/>
    </source>
</evidence>
<sequence>MDKKQIHKIGKQINKPIKFIKKNAGMIATVFVSVGVPAILDKFVGKGKK</sequence>
<feature type="transmembrane region" description="Helical" evidence="1">
    <location>
        <begin position="20"/>
        <end position="40"/>
    </location>
</feature>